<keyword evidence="4" id="KW-0479">Metal-binding</keyword>
<keyword evidence="5" id="KW-0255">Endonuclease</keyword>
<name>A0A7S3V028_9STRA</name>
<protein>
    <submittedName>
        <fullName evidence="8">Uncharacterized protein</fullName>
    </submittedName>
</protein>
<organism evidence="8">
    <name type="scientific">Aplanochytrium stocchinoi</name>
    <dbReference type="NCBI Taxonomy" id="215587"/>
    <lineage>
        <taxon>Eukaryota</taxon>
        <taxon>Sar</taxon>
        <taxon>Stramenopiles</taxon>
        <taxon>Bigyra</taxon>
        <taxon>Labyrinthulomycetes</taxon>
        <taxon>Thraustochytrida</taxon>
        <taxon>Thraustochytriidae</taxon>
        <taxon>Aplanochytrium</taxon>
    </lineage>
</organism>
<proteinExistence type="inferred from homology"/>
<dbReference type="GO" id="GO:0004222">
    <property type="term" value="F:metalloendopeptidase activity"/>
    <property type="evidence" value="ECO:0007669"/>
    <property type="project" value="InterPro"/>
</dbReference>
<evidence type="ECO:0000256" key="6">
    <source>
        <dbReference type="ARBA" id="ARBA00022801"/>
    </source>
</evidence>
<dbReference type="HAMAP" id="MF_00009">
    <property type="entry name" value="Endoribonucl_YbeY"/>
    <property type="match status" value="1"/>
</dbReference>
<dbReference type="PROSITE" id="PS01306">
    <property type="entry name" value="UPF0054"/>
    <property type="match status" value="1"/>
</dbReference>
<dbReference type="AlphaFoldDB" id="A0A7S3V028"/>
<evidence type="ECO:0000256" key="7">
    <source>
        <dbReference type="ARBA" id="ARBA00022833"/>
    </source>
</evidence>
<accession>A0A7S3V028</accession>
<keyword evidence="3" id="KW-0540">Nuclease</keyword>
<sequence>MRQQILRLGPRKQLRPRSASKWERVLFRPLREENLDKKYPVSKLQSQTLGTNITVYYRVALNLNSKQGNKIPGIQHGLLPGISIKGLVQDASLVTKTACERYIRQTENSKKNVELSLTFCHDSHIQYLNEQYRGVSKPTDVLSFEINGETETDYPILGDVVISMDTAVKQSMERHHKYSLRDEFRVLFTHGLLHLFGFDHETDSGMGQDEMLHMAEEERVIFSILGWNELRGLIEHNIPEARVGTVN</sequence>
<dbReference type="PANTHER" id="PTHR46986:SF1">
    <property type="entry name" value="ENDORIBONUCLEASE YBEY, CHLOROPLASTIC"/>
    <property type="match status" value="1"/>
</dbReference>
<evidence type="ECO:0000256" key="5">
    <source>
        <dbReference type="ARBA" id="ARBA00022759"/>
    </source>
</evidence>
<dbReference type="Gene3D" id="3.40.390.30">
    <property type="entry name" value="Metalloproteases ('zincins'), catalytic domain"/>
    <property type="match status" value="1"/>
</dbReference>
<dbReference type="PANTHER" id="PTHR46986">
    <property type="entry name" value="ENDORIBONUCLEASE YBEY, CHLOROPLASTIC"/>
    <property type="match status" value="1"/>
</dbReference>
<evidence type="ECO:0000256" key="4">
    <source>
        <dbReference type="ARBA" id="ARBA00022723"/>
    </source>
</evidence>
<dbReference type="GO" id="GO:0006364">
    <property type="term" value="P:rRNA processing"/>
    <property type="evidence" value="ECO:0007669"/>
    <property type="project" value="InterPro"/>
</dbReference>
<dbReference type="InterPro" id="IPR023091">
    <property type="entry name" value="MetalPrtase_cat_dom_sf_prd"/>
</dbReference>
<keyword evidence="7" id="KW-0862">Zinc</keyword>
<gene>
    <name evidence="8" type="ORF">ASTO00021_LOCUS12715</name>
</gene>
<dbReference type="SUPFAM" id="SSF55486">
    <property type="entry name" value="Metalloproteases ('zincins'), catalytic domain"/>
    <property type="match status" value="1"/>
</dbReference>
<dbReference type="NCBIfam" id="TIGR00043">
    <property type="entry name" value="rRNA maturation RNase YbeY"/>
    <property type="match status" value="1"/>
</dbReference>
<evidence type="ECO:0000313" key="8">
    <source>
        <dbReference type="EMBL" id="CAE0442605.1"/>
    </source>
</evidence>
<dbReference type="EMBL" id="HBIN01016700">
    <property type="protein sequence ID" value="CAE0442605.1"/>
    <property type="molecule type" value="Transcribed_RNA"/>
</dbReference>
<reference evidence="8" key="1">
    <citation type="submission" date="2021-01" db="EMBL/GenBank/DDBJ databases">
        <authorList>
            <person name="Corre E."/>
            <person name="Pelletier E."/>
            <person name="Niang G."/>
            <person name="Scheremetjew M."/>
            <person name="Finn R."/>
            <person name="Kale V."/>
            <person name="Holt S."/>
            <person name="Cochrane G."/>
            <person name="Meng A."/>
            <person name="Brown T."/>
            <person name="Cohen L."/>
        </authorList>
    </citation>
    <scope>NUCLEOTIDE SEQUENCE</scope>
    <source>
        <strain evidence="8">GSBS06</strain>
    </source>
</reference>
<dbReference type="InterPro" id="IPR002036">
    <property type="entry name" value="YbeY"/>
</dbReference>
<comment type="similarity">
    <text evidence="2">Belongs to the endoribonuclease YbeY family.</text>
</comment>
<dbReference type="Pfam" id="PF02130">
    <property type="entry name" value="YbeY"/>
    <property type="match status" value="1"/>
</dbReference>
<evidence type="ECO:0000256" key="1">
    <source>
        <dbReference type="ARBA" id="ARBA00001947"/>
    </source>
</evidence>
<evidence type="ECO:0000256" key="3">
    <source>
        <dbReference type="ARBA" id="ARBA00022722"/>
    </source>
</evidence>
<evidence type="ECO:0000256" key="2">
    <source>
        <dbReference type="ARBA" id="ARBA00010875"/>
    </source>
</evidence>
<dbReference type="GO" id="GO:0004519">
    <property type="term" value="F:endonuclease activity"/>
    <property type="evidence" value="ECO:0007669"/>
    <property type="project" value="UniProtKB-KW"/>
</dbReference>
<keyword evidence="6" id="KW-0378">Hydrolase</keyword>
<comment type="cofactor">
    <cofactor evidence="1">
        <name>Zn(2+)</name>
        <dbReference type="ChEBI" id="CHEBI:29105"/>
    </cofactor>
</comment>
<dbReference type="GO" id="GO:0046872">
    <property type="term" value="F:metal ion binding"/>
    <property type="evidence" value="ECO:0007669"/>
    <property type="project" value="UniProtKB-KW"/>
</dbReference>
<dbReference type="InterPro" id="IPR020549">
    <property type="entry name" value="YbeY_CS"/>
</dbReference>